<proteinExistence type="predicted"/>
<feature type="compositionally biased region" description="Low complexity" evidence="1">
    <location>
        <begin position="60"/>
        <end position="71"/>
    </location>
</feature>
<evidence type="ECO:0000313" key="3">
    <source>
        <dbReference type="Proteomes" id="UP000243002"/>
    </source>
</evidence>
<protein>
    <submittedName>
        <fullName evidence="2">Uncharacterized protein</fullName>
    </submittedName>
</protein>
<dbReference type="OrthoDB" id="541532at2"/>
<keyword evidence="3" id="KW-1185">Reference proteome</keyword>
<dbReference type="Proteomes" id="UP000243002">
    <property type="component" value="Unassembled WGS sequence"/>
</dbReference>
<sequence>MGQRPCCRSCRHCAPPSGAEFGWCQLRQLPIHPELALELWCHHWTARPPRLPAINAAAAAGGTPAPAQPNQQLSLESAFGKS</sequence>
<accession>A0A2P7MWW0</accession>
<reference evidence="2 3" key="1">
    <citation type="journal article" date="2018" name="Environ. Microbiol.">
        <title>Ecological and genomic features of two widespread freshwater picocyanobacteria.</title>
        <authorList>
            <person name="Cabello-Yeves P.J."/>
            <person name="Picazo A."/>
            <person name="Camacho A."/>
            <person name="Callieri C."/>
            <person name="Rosselli R."/>
            <person name="Roda-Garcia J.J."/>
            <person name="Coutinho F.H."/>
            <person name="Rodriguez-Valera F."/>
        </authorList>
    </citation>
    <scope>NUCLEOTIDE SEQUENCE [LARGE SCALE GENOMIC DNA]</scope>
    <source>
        <strain evidence="2 3">Tous</strain>
    </source>
</reference>
<feature type="region of interest" description="Disordered" evidence="1">
    <location>
        <begin position="60"/>
        <end position="82"/>
    </location>
</feature>
<name>A0A2P7MWW0_9CYAN</name>
<dbReference type="EMBL" id="PXXO01000006">
    <property type="protein sequence ID" value="PSJ05720.1"/>
    <property type="molecule type" value="Genomic_DNA"/>
</dbReference>
<dbReference type="AlphaFoldDB" id="A0A2P7MWW0"/>
<organism evidence="2 3">
    <name type="scientific">Cyanobium usitatum str. Tous</name>
    <dbReference type="NCBI Taxonomy" id="2116684"/>
    <lineage>
        <taxon>Bacteria</taxon>
        <taxon>Bacillati</taxon>
        <taxon>Cyanobacteriota</taxon>
        <taxon>Cyanophyceae</taxon>
        <taxon>Synechococcales</taxon>
        <taxon>Prochlorococcaceae</taxon>
        <taxon>Cyanobium</taxon>
    </lineage>
</organism>
<evidence type="ECO:0000313" key="2">
    <source>
        <dbReference type="EMBL" id="PSJ05720.1"/>
    </source>
</evidence>
<dbReference type="RefSeq" id="WP_106502654.1">
    <property type="nucleotide sequence ID" value="NZ_PXXO01000006.1"/>
</dbReference>
<evidence type="ECO:0000256" key="1">
    <source>
        <dbReference type="SAM" id="MobiDB-lite"/>
    </source>
</evidence>
<comment type="caution">
    <text evidence="2">The sequence shown here is derived from an EMBL/GenBank/DDBJ whole genome shotgun (WGS) entry which is preliminary data.</text>
</comment>
<gene>
    <name evidence="2" type="ORF">C7K55_06705</name>
</gene>